<evidence type="ECO:0000313" key="4">
    <source>
        <dbReference type="Proteomes" id="UP000244571"/>
    </source>
</evidence>
<sequence>MAMTEQDGDQACTRSGNPTGAADVAVIGAGIVGVCTAYELRKRGQRVILIDKAEPGQGCSFGNSGAISPSSVTPLAMPGVLASVPRMLGKPDSPLFLPWWYLPSAAPWLIRFVMAARPHIVRQSAASLARIHTAAVQRHECLAREVGVPELVLRRGHLHLYRDQSALDADHAAWDLRAQHGYTFSRLSRQALQALEPRAPERYKVAMFLEDQATILNPYRYVRAIFAQFLARGGESSRAEVRALRRDGEGLWEIVTDARPIFTRQVVVAAGIWSRALLEPLGIRLHMETQRGYHVQFTHRESPVSRTVILTDHKVFLTPMEDGLRIGGTVEFAGTQAQPNEHRARILLRVAQENFSELVDKPHQTWMGHRPCMPDTVPVMGPADAFVSDNADKLPGLWVATGHGHLGLTDSVGTASLIADGVCSAANSGLKTRAGQAQYG</sequence>
<dbReference type="SUPFAM" id="SSF54373">
    <property type="entry name" value="FAD-linked reductases, C-terminal domain"/>
    <property type="match status" value="1"/>
</dbReference>
<name>A0A2R4XI13_9BURK</name>
<dbReference type="SUPFAM" id="SSF51905">
    <property type="entry name" value="FAD/NAD(P)-binding domain"/>
    <property type="match status" value="1"/>
</dbReference>
<dbReference type="EMBL" id="CP028901">
    <property type="protein sequence ID" value="AWB33418.1"/>
    <property type="molecule type" value="Genomic_DNA"/>
</dbReference>
<evidence type="ECO:0000313" key="3">
    <source>
        <dbReference type="EMBL" id="AWB33418.1"/>
    </source>
</evidence>
<dbReference type="InterPro" id="IPR006076">
    <property type="entry name" value="FAD-dep_OxRdtase"/>
</dbReference>
<accession>A0A2R4XI13</accession>
<dbReference type="GO" id="GO:0005737">
    <property type="term" value="C:cytoplasm"/>
    <property type="evidence" value="ECO:0007669"/>
    <property type="project" value="TreeGrafter"/>
</dbReference>
<evidence type="ECO:0000256" key="1">
    <source>
        <dbReference type="ARBA" id="ARBA00023002"/>
    </source>
</evidence>
<organism evidence="3 4">
    <name type="scientific">Orrella marina</name>
    <dbReference type="NCBI Taxonomy" id="2163011"/>
    <lineage>
        <taxon>Bacteria</taxon>
        <taxon>Pseudomonadati</taxon>
        <taxon>Pseudomonadota</taxon>
        <taxon>Betaproteobacteria</taxon>
        <taxon>Burkholderiales</taxon>
        <taxon>Alcaligenaceae</taxon>
        <taxon>Orrella</taxon>
    </lineage>
</organism>
<dbReference type="PANTHER" id="PTHR13847:SF289">
    <property type="entry name" value="GLYCINE OXIDASE"/>
    <property type="match status" value="1"/>
</dbReference>
<dbReference type="AlphaFoldDB" id="A0A2R4XI13"/>
<dbReference type="Gene3D" id="3.50.50.60">
    <property type="entry name" value="FAD/NAD(P)-binding domain"/>
    <property type="match status" value="2"/>
</dbReference>
<proteinExistence type="predicted"/>
<dbReference type="GO" id="GO:0016491">
    <property type="term" value="F:oxidoreductase activity"/>
    <property type="evidence" value="ECO:0007669"/>
    <property type="project" value="UniProtKB-KW"/>
</dbReference>
<dbReference type="Proteomes" id="UP000244571">
    <property type="component" value="Chromosome"/>
</dbReference>
<dbReference type="InterPro" id="IPR036188">
    <property type="entry name" value="FAD/NAD-bd_sf"/>
</dbReference>
<protein>
    <submittedName>
        <fullName evidence="3">FAD-dependent oxidoreductase</fullName>
    </submittedName>
</protein>
<feature type="domain" description="FAD dependent oxidoreductase" evidence="2">
    <location>
        <begin position="23"/>
        <end position="420"/>
    </location>
</feature>
<evidence type="ECO:0000259" key="2">
    <source>
        <dbReference type="Pfam" id="PF01266"/>
    </source>
</evidence>
<keyword evidence="1" id="KW-0560">Oxidoreductase</keyword>
<dbReference type="Gene3D" id="3.30.9.10">
    <property type="entry name" value="D-Amino Acid Oxidase, subunit A, domain 2"/>
    <property type="match status" value="1"/>
</dbReference>
<dbReference type="PANTHER" id="PTHR13847">
    <property type="entry name" value="SARCOSINE DEHYDROGENASE-RELATED"/>
    <property type="match status" value="1"/>
</dbReference>
<reference evidence="3 4" key="1">
    <citation type="submission" date="2018-04" db="EMBL/GenBank/DDBJ databases">
        <title>Bordetella sp. HZ20 isolated from seawater.</title>
        <authorList>
            <person name="Sun C."/>
        </authorList>
    </citation>
    <scope>NUCLEOTIDE SEQUENCE [LARGE SCALE GENOMIC DNA]</scope>
    <source>
        <strain evidence="3 4">HZ20</strain>
    </source>
</reference>
<keyword evidence="4" id="KW-1185">Reference proteome</keyword>
<gene>
    <name evidence="3" type="ORF">DBV39_06525</name>
</gene>
<dbReference type="Pfam" id="PF01266">
    <property type="entry name" value="DAO"/>
    <property type="match status" value="1"/>
</dbReference>
<dbReference type="KEGG" id="boz:DBV39_06525"/>